<organism evidence="1 2">
    <name type="scientific">Cereibacter sphaeroides</name>
    <name type="common">Rhodobacter sphaeroides</name>
    <dbReference type="NCBI Taxonomy" id="1063"/>
    <lineage>
        <taxon>Bacteria</taxon>
        <taxon>Pseudomonadati</taxon>
        <taxon>Pseudomonadota</taxon>
        <taxon>Alphaproteobacteria</taxon>
        <taxon>Rhodobacterales</taxon>
        <taxon>Paracoccaceae</taxon>
        <taxon>Cereibacter</taxon>
    </lineage>
</organism>
<gene>
    <name evidence="1" type="ORF">DI533_14040</name>
</gene>
<dbReference type="Gene3D" id="3.40.50.1820">
    <property type="entry name" value="alpha/beta hydrolase"/>
    <property type="match status" value="1"/>
</dbReference>
<dbReference type="InterPro" id="IPR029058">
    <property type="entry name" value="AB_hydrolase_fold"/>
</dbReference>
<dbReference type="AlphaFoldDB" id="A0A2W5S196"/>
<dbReference type="Proteomes" id="UP000248975">
    <property type="component" value="Unassembled WGS sequence"/>
</dbReference>
<evidence type="ECO:0000313" key="2">
    <source>
        <dbReference type="Proteomes" id="UP000248975"/>
    </source>
</evidence>
<comment type="caution">
    <text evidence="1">The sequence shown here is derived from an EMBL/GenBank/DDBJ whole genome shotgun (WGS) entry which is preliminary data.</text>
</comment>
<dbReference type="InterPro" id="IPR010662">
    <property type="entry name" value="RBBP9/YdeN"/>
</dbReference>
<proteinExistence type="predicted"/>
<sequence>MKTLIIPGLDGSPEPHWQHWWASKDPSALVVDQSDWSTPTPEAWEAEVAGAILRHPGSVLVGHSLGSVLIARLLTKWPQLQVRAAILVAPAEPSRSVRIARFGPVPQRPLGVPAMVVASRNDPWMSFARARDLAQGWGAGIIDMGHVGHINVTSGFGPWPGVIGMRETLLDPVPTSRILQPMERRA</sequence>
<dbReference type="EMBL" id="QFQS01000003">
    <property type="protein sequence ID" value="PZQ96708.1"/>
    <property type="molecule type" value="Genomic_DNA"/>
</dbReference>
<evidence type="ECO:0000313" key="1">
    <source>
        <dbReference type="EMBL" id="PZQ96708.1"/>
    </source>
</evidence>
<protein>
    <recommendedName>
        <fullName evidence="3">Alpha/beta hydrolase</fullName>
    </recommendedName>
</protein>
<accession>A0A2W5S196</accession>
<dbReference type="Pfam" id="PF06821">
    <property type="entry name" value="Ser_hydrolase"/>
    <property type="match status" value="1"/>
</dbReference>
<dbReference type="GO" id="GO:0016787">
    <property type="term" value="F:hydrolase activity"/>
    <property type="evidence" value="ECO:0007669"/>
    <property type="project" value="InterPro"/>
</dbReference>
<name>A0A2W5S196_CERSP</name>
<evidence type="ECO:0008006" key="3">
    <source>
        <dbReference type="Google" id="ProtNLM"/>
    </source>
</evidence>
<dbReference type="SUPFAM" id="SSF53474">
    <property type="entry name" value="alpha/beta-Hydrolases"/>
    <property type="match status" value="1"/>
</dbReference>
<reference evidence="1 2" key="1">
    <citation type="submission" date="2017-08" db="EMBL/GenBank/DDBJ databases">
        <title>Infants hospitalized years apart are colonized by the same room-sourced microbial strains.</title>
        <authorList>
            <person name="Brooks B."/>
            <person name="Olm M.R."/>
            <person name="Firek B.A."/>
            <person name="Baker R."/>
            <person name="Thomas B.C."/>
            <person name="Morowitz M.J."/>
            <person name="Banfield J.F."/>
        </authorList>
    </citation>
    <scope>NUCLEOTIDE SEQUENCE [LARGE SCALE GENOMIC DNA]</scope>
    <source>
        <strain evidence="1">S2_003_000_R2_11</strain>
    </source>
</reference>